<dbReference type="Proteomes" id="UP000657918">
    <property type="component" value="Unassembled WGS sequence"/>
</dbReference>
<evidence type="ECO:0000313" key="3">
    <source>
        <dbReference type="EMBL" id="KAF9674330.1"/>
    </source>
</evidence>
<dbReference type="GO" id="GO:0005635">
    <property type="term" value="C:nuclear envelope"/>
    <property type="evidence" value="ECO:0007669"/>
    <property type="project" value="TreeGrafter"/>
</dbReference>
<dbReference type="OrthoDB" id="3268246at2759"/>
<comment type="caution">
    <text evidence="3">The sequence shown here is derived from an EMBL/GenBank/DDBJ whole genome shotgun (WGS) entry which is preliminary data.</text>
</comment>
<accession>A0A835MQU7</accession>
<feature type="region of interest" description="Disordered" evidence="2">
    <location>
        <begin position="386"/>
        <end position="410"/>
    </location>
</feature>
<organism evidence="3 4">
    <name type="scientific">Salix dunnii</name>
    <dbReference type="NCBI Taxonomy" id="1413687"/>
    <lineage>
        <taxon>Eukaryota</taxon>
        <taxon>Viridiplantae</taxon>
        <taxon>Streptophyta</taxon>
        <taxon>Embryophyta</taxon>
        <taxon>Tracheophyta</taxon>
        <taxon>Spermatophyta</taxon>
        <taxon>Magnoliopsida</taxon>
        <taxon>eudicotyledons</taxon>
        <taxon>Gunneridae</taxon>
        <taxon>Pentapetalae</taxon>
        <taxon>rosids</taxon>
        <taxon>fabids</taxon>
        <taxon>Malpighiales</taxon>
        <taxon>Salicaceae</taxon>
        <taxon>Saliceae</taxon>
        <taxon>Salix</taxon>
    </lineage>
</organism>
<dbReference type="EMBL" id="JADGMS010000010">
    <property type="protein sequence ID" value="KAF9674330.1"/>
    <property type="molecule type" value="Genomic_DNA"/>
</dbReference>
<sequence>MTGMREGESRWVRIAEDGGKAGDRSVKKKERAYGFVIIFLEIEVRGERGCKGGGNNGQCVAAATYLKNFTRRNINSENPNSKSNVSKEFKDQLMQSLLKVEPPVLKVLVETFRIIIVAEFVKQNNWPELVPELWSAIQNSNLISTGVNCEWKTINALTVLQALVRPFQYFLNPKVAKEPVPPQLELIAKEILVPMLSLFHQLVQKALSAQVRIEMEMEKILLIVCKCIYFTVRSHMPSALVPLLPSFCHNLIGLLGSLSFDHGVVPDDQYLLRLKTGKRTLLVFRTLITRHRKYSDKLMPDIINSALKIKLDFLSERIISLAFDVISNILETGPDVSEWEEDAEEYIRKNLPSELEEISGWREDLFTARKSAMNLLGVISLSKGPPMGTSSNGCSASSKRKKSEKNKSNNQRCSMGELLVLPFLSKFPIPSGTNASEARIINDYFGVLMAYGGLQDFIREQKPGYITTLAQTRLLPLYKIPVSSPFLIASANWIIGELASCLTEEMNADVYSSLLKALTMPDNENISCYPVRISAAGAIAELLENDYPPPDWLPLLQVVISRINVEDEETLILFQLLCSVVEAGDESVMDHIPFMITSLVGTLLKSIHPGMETWPQVLEKGFATLAVMSQSWENSVPEETEQIESSEKWISGRTTNAKSLSALLERAWLTPMHPVDGELRPLPTCLDDSSTLLRSVMLSVTGSNAIQQLKLSELLLVWADLIADWHAWEELEDLSVFDCIKEVVSLHSKYGLENFIVRQMPSPPAPPVPQQSIIEGIGAFVSKAISQYPSATWRASSCVHMLLNVPSYSFETENVKQSLVNAFSRAAFSRFREIQSKPCSLWKPLLFVISSCYLCYPDTVEAILERDSDKGFTIWVSAIAFLGTGSFEPGLSTKSEIKLTAMTLAKVIERLLGQQNSGVELSRDCFKSLLETLDSEEDELEETEEEFLERYAKAASALENDMVVDEGDVEDQEHEIELGSLHEADEEKVVLSLIERFGHVLIQGHGIPTQIISSFLNAFPKFSCFFQQ</sequence>
<gene>
    <name evidence="3" type="ORF">SADUNF_Sadunf10G0116100</name>
</gene>
<dbReference type="GO" id="GO:0005829">
    <property type="term" value="C:cytosol"/>
    <property type="evidence" value="ECO:0007669"/>
    <property type="project" value="TreeGrafter"/>
</dbReference>
<dbReference type="GO" id="GO:0005049">
    <property type="term" value="F:nuclear export signal receptor activity"/>
    <property type="evidence" value="ECO:0007669"/>
    <property type="project" value="TreeGrafter"/>
</dbReference>
<evidence type="ECO:0000313" key="4">
    <source>
        <dbReference type="Proteomes" id="UP000657918"/>
    </source>
</evidence>
<reference evidence="3 4" key="1">
    <citation type="submission" date="2020-10" db="EMBL/GenBank/DDBJ databases">
        <title>Plant Genome Project.</title>
        <authorList>
            <person name="Zhang R.-G."/>
        </authorList>
    </citation>
    <scope>NUCLEOTIDE SEQUENCE [LARGE SCALE GENOMIC DNA]</scope>
    <source>
        <strain evidence="3">FAFU-HL-1</strain>
        <tissue evidence="3">Leaf</tissue>
    </source>
</reference>
<dbReference type="PANTHER" id="PTHR10997">
    <property type="entry name" value="IMPORTIN-7, 8, 11"/>
    <property type="match status" value="1"/>
</dbReference>
<dbReference type="GO" id="GO:0006606">
    <property type="term" value="P:protein import into nucleus"/>
    <property type="evidence" value="ECO:0007669"/>
    <property type="project" value="TreeGrafter"/>
</dbReference>
<dbReference type="GO" id="GO:0006611">
    <property type="term" value="P:protein export from nucleus"/>
    <property type="evidence" value="ECO:0007669"/>
    <property type="project" value="TreeGrafter"/>
</dbReference>
<feature type="coiled-coil region" evidence="1">
    <location>
        <begin position="926"/>
        <end position="953"/>
    </location>
</feature>
<evidence type="ECO:0008006" key="5">
    <source>
        <dbReference type="Google" id="ProtNLM"/>
    </source>
</evidence>
<dbReference type="InterPro" id="IPR016024">
    <property type="entry name" value="ARM-type_fold"/>
</dbReference>
<dbReference type="SUPFAM" id="SSF48371">
    <property type="entry name" value="ARM repeat"/>
    <property type="match status" value="1"/>
</dbReference>
<keyword evidence="4" id="KW-1185">Reference proteome</keyword>
<proteinExistence type="predicted"/>
<protein>
    <recommendedName>
        <fullName evidence="5">Importin N-terminal domain-containing protein</fullName>
    </recommendedName>
</protein>
<dbReference type="Gene3D" id="1.25.10.10">
    <property type="entry name" value="Leucine-rich Repeat Variant"/>
    <property type="match status" value="2"/>
</dbReference>
<name>A0A835MQU7_9ROSI</name>
<dbReference type="PANTHER" id="PTHR10997:SF29">
    <property type="entry name" value="ARM REPEAT SUPERFAMILY PROTEIN"/>
    <property type="match status" value="1"/>
</dbReference>
<dbReference type="AlphaFoldDB" id="A0A835MQU7"/>
<keyword evidence="1" id="KW-0175">Coiled coil</keyword>
<dbReference type="InterPro" id="IPR011989">
    <property type="entry name" value="ARM-like"/>
</dbReference>
<evidence type="ECO:0000256" key="2">
    <source>
        <dbReference type="SAM" id="MobiDB-lite"/>
    </source>
</evidence>
<evidence type="ECO:0000256" key="1">
    <source>
        <dbReference type="SAM" id="Coils"/>
    </source>
</evidence>